<evidence type="ECO:0000313" key="2">
    <source>
        <dbReference type="Proteomes" id="UP000441399"/>
    </source>
</evidence>
<dbReference type="AlphaFoldDB" id="A0A5S9QWA8"/>
<proteinExistence type="predicted"/>
<organism evidence="1 2">
    <name type="scientific">BD1-7 clade bacterium</name>
    <dbReference type="NCBI Taxonomy" id="2029982"/>
    <lineage>
        <taxon>Bacteria</taxon>
        <taxon>Pseudomonadati</taxon>
        <taxon>Pseudomonadota</taxon>
        <taxon>Gammaproteobacteria</taxon>
        <taxon>Cellvibrionales</taxon>
        <taxon>Spongiibacteraceae</taxon>
        <taxon>BD1-7 clade</taxon>
    </lineage>
</organism>
<name>A0A5S9QWA8_9GAMM</name>
<dbReference type="EMBL" id="CACSIO010000049">
    <property type="protein sequence ID" value="CAA0123414.1"/>
    <property type="molecule type" value="Genomic_DNA"/>
</dbReference>
<accession>A0A5S9QWA8</accession>
<keyword evidence="2" id="KW-1185">Reference proteome</keyword>
<sequence>MFKIPVLIIVLVLLMSCGEKSDTIVLEIKNNGEFINSEKVENIDQYFRSLEGSKDFSLVILSDQDVPLERMSFVSELAAQKTFKDITLTMVK</sequence>
<reference evidence="1 2" key="1">
    <citation type="submission" date="2019-11" db="EMBL/GenBank/DDBJ databases">
        <authorList>
            <person name="Holert J."/>
        </authorList>
    </citation>
    <scope>NUCLEOTIDE SEQUENCE [LARGE SCALE GENOMIC DNA]</scope>
    <source>
        <strain evidence="1">SB11_3</strain>
    </source>
</reference>
<evidence type="ECO:0000313" key="1">
    <source>
        <dbReference type="EMBL" id="CAA0123414.1"/>
    </source>
</evidence>
<dbReference type="Proteomes" id="UP000441399">
    <property type="component" value="Unassembled WGS sequence"/>
</dbReference>
<gene>
    <name evidence="1" type="ORF">OPDIPICF_04858</name>
</gene>
<dbReference type="PROSITE" id="PS51257">
    <property type="entry name" value="PROKAR_LIPOPROTEIN"/>
    <property type="match status" value="1"/>
</dbReference>
<protein>
    <submittedName>
        <fullName evidence="1">Uncharacterized protein</fullName>
    </submittedName>
</protein>